<feature type="transmembrane region" description="Helical" evidence="2">
    <location>
        <begin position="145"/>
        <end position="166"/>
    </location>
</feature>
<accession>A0A5J6V4E5</accession>
<name>A0A5J6V4E5_9MICO</name>
<feature type="transmembrane region" description="Helical" evidence="2">
    <location>
        <begin position="82"/>
        <end position="104"/>
    </location>
</feature>
<keyword evidence="2" id="KW-0812">Transmembrane</keyword>
<dbReference type="RefSeq" id="WP_158060255.1">
    <property type="nucleotide sequence ID" value="NZ_CP044427.1"/>
</dbReference>
<dbReference type="Proteomes" id="UP000326546">
    <property type="component" value="Chromosome"/>
</dbReference>
<feature type="transmembrane region" description="Helical" evidence="2">
    <location>
        <begin position="111"/>
        <end position="133"/>
    </location>
</feature>
<protein>
    <submittedName>
        <fullName evidence="3">Uncharacterized protein</fullName>
    </submittedName>
</protein>
<organism evidence="3 4">
    <name type="scientific">Ornithinimicrobium pratense</name>
    <dbReference type="NCBI Taxonomy" id="2593973"/>
    <lineage>
        <taxon>Bacteria</taxon>
        <taxon>Bacillati</taxon>
        <taxon>Actinomycetota</taxon>
        <taxon>Actinomycetes</taxon>
        <taxon>Micrococcales</taxon>
        <taxon>Ornithinimicrobiaceae</taxon>
        <taxon>Ornithinimicrobium</taxon>
    </lineage>
</organism>
<keyword evidence="4" id="KW-1185">Reference proteome</keyword>
<proteinExistence type="predicted"/>
<evidence type="ECO:0000313" key="4">
    <source>
        <dbReference type="Proteomes" id="UP000326546"/>
    </source>
</evidence>
<sequence>MSYEPAPGMPTEGHGAPGPTAAKPGSVALAEKLMYGGAAITLVSGLLSLFVDRDGLRETLRNQLEAAGQATDEASLDAAMQFGMISGIVAAVVGAALWALMGWLNGKGIGWARIVATILGVLGVLVTLVGLFGTALVPGGAAGGTLSMVLSVVTGALALAVVVLLWRPDASAFFAARARR</sequence>
<dbReference type="OrthoDB" id="3831145at2"/>
<keyword evidence="2" id="KW-1133">Transmembrane helix</keyword>
<dbReference type="AlphaFoldDB" id="A0A5J6V4E5"/>
<feature type="transmembrane region" description="Helical" evidence="2">
    <location>
        <begin position="33"/>
        <end position="51"/>
    </location>
</feature>
<keyword evidence="2" id="KW-0472">Membrane</keyword>
<evidence type="ECO:0000256" key="2">
    <source>
        <dbReference type="SAM" id="Phobius"/>
    </source>
</evidence>
<dbReference type="EMBL" id="CP044427">
    <property type="protein sequence ID" value="QFG67863.1"/>
    <property type="molecule type" value="Genomic_DNA"/>
</dbReference>
<feature type="region of interest" description="Disordered" evidence="1">
    <location>
        <begin position="1"/>
        <end position="20"/>
    </location>
</feature>
<reference evidence="3 4" key="1">
    <citation type="submission" date="2019-09" db="EMBL/GenBank/DDBJ databases">
        <title>Serinicoccus pratensis sp. nov., isolated from meadow soil.</title>
        <authorList>
            <person name="Zhang W."/>
        </authorList>
    </citation>
    <scope>NUCLEOTIDE SEQUENCE [LARGE SCALE GENOMIC DNA]</scope>
    <source>
        <strain evidence="3 4">W204</strain>
    </source>
</reference>
<dbReference type="KEGG" id="serw:FY030_03195"/>
<evidence type="ECO:0000256" key="1">
    <source>
        <dbReference type="SAM" id="MobiDB-lite"/>
    </source>
</evidence>
<gene>
    <name evidence="3" type="ORF">FY030_03195</name>
</gene>
<evidence type="ECO:0000313" key="3">
    <source>
        <dbReference type="EMBL" id="QFG67863.1"/>
    </source>
</evidence>